<gene>
    <name evidence="1" type="ORF">S01H1_86092</name>
</gene>
<feature type="non-terminal residue" evidence="1">
    <location>
        <position position="1"/>
    </location>
</feature>
<proteinExistence type="predicted"/>
<protein>
    <submittedName>
        <fullName evidence="1">Uncharacterized protein</fullName>
    </submittedName>
</protein>
<comment type="caution">
    <text evidence="1">The sequence shown here is derived from an EMBL/GenBank/DDBJ whole genome shotgun (WGS) entry which is preliminary data.</text>
</comment>
<dbReference type="EMBL" id="BARS01059438">
    <property type="protein sequence ID" value="GAG45237.1"/>
    <property type="molecule type" value="Genomic_DNA"/>
</dbReference>
<evidence type="ECO:0000313" key="1">
    <source>
        <dbReference type="EMBL" id="GAG45237.1"/>
    </source>
</evidence>
<name>X0YD92_9ZZZZ</name>
<feature type="non-terminal residue" evidence="1">
    <location>
        <position position="46"/>
    </location>
</feature>
<sequence length="46" mass="5289">PKTAKTALLAVILLASSAGYLWHLQLYSREERTLRTVEYTEHDTLE</sequence>
<dbReference type="AlphaFoldDB" id="X0YD92"/>
<accession>X0YD92</accession>
<organism evidence="1">
    <name type="scientific">marine sediment metagenome</name>
    <dbReference type="NCBI Taxonomy" id="412755"/>
    <lineage>
        <taxon>unclassified sequences</taxon>
        <taxon>metagenomes</taxon>
        <taxon>ecological metagenomes</taxon>
    </lineage>
</organism>
<reference evidence="1" key="1">
    <citation type="journal article" date="2014" name="Front. Microbiol.">
        <title>High frequency of phylogenetically diverse reductive dehalogenase-homologous genes in deep subseafloor sedimentary metagenomes.</title>
        <authorList>
            <person name="Kawai M."/>
            <person name="Futagami T."/>
            <person name="Toyoda A."/>
            <person name="Takaki Y."/>
            <person name="Nishi S."/>
            <person name="Hori S."/>
            <person name="Arai W."/>
            <person name="Tsubouchi T."/>
            <person name="Morono Y."/>
            <person name="Uchiyama I."/>
            <person name="Ito T."/>
            <person name="Fujiyama A."/>
            <person name="Inagaki F."/>
            <person name="Takami H."/>
        </authorList>
    </citation>
    <scope>NUCLEOTIDE SEQUENCE</scope>
    <source>
        <strain evidence="1">Expedition CK06-06</strain>
    </source>
</reference>